<evidence type="ECO:0000256" key="22">
    <source>
        <dbReference type="ARBA" id="ARBA00023167"/>
    </source>
</evidence>
<dbReference type="GO" id="GO:0005524">
    <property type="term" value="F:ATP binding"/>
    <property type="evidence" value="ECO:0007669"/>
    <property type="project" value="UniProtKB-UniRule"/>
</dbReference>
<dbReference type="SUPFAM" id="SSF53633">
    <property type="entry name" value="Carbamate kinase-like"/>
    <property type="match status" value="1"/>
</dbReference>
<dbReference type="InterPro" id="IPR036291">
    <property type="entry name" value="NAD(P)-bd_dom_sf"/>
</dbReference>
<evidence type="ECO:0000256" key="6">
    <source>
        <dbReference type="ARBA" id="ARBA00005139"/>
    </source>
</evidence>
<dbReference type="Gene3D" id="3.40.1160.10">
    <property type="entry name" value="Acetylglutamate kinase-like"/>
    <property type="match status" value="1"/>
</dbReference>
<evidence type="ECO:0000256" key="23">
    <source>
        <dbReference type="ARBA" id="ARBA00023268"/>
    </source>
</evidence>
<dbReference type="OrthoDB" id="9799110at2"/>
<evidence type="ECO:0000256" key="13">
    <source>
        <dbReference type="ARBA" id="ARBA00022723"/>
    </source>
</evidence>
<keyword evidence="23" id="KW-0511">Multifunctional enzyme</keyword>
<comment type="catalytic activity">
    <reaction evidence="25">
        <text>L-aspartate + ATP = 4-phospho-L-aspartate + ADP</text>
        <dbReference type="Rhea" id="RHEA:23776"/>
        <dbReference type="ChEBI" id="CHEBI:29991"/>
        <dbReference type="ChEBI" id="CHEBI:30616"/>
        <dbReference type="ChEBI" id="CHEBI:57535"/>
        <dbReference type="ChEBI" id="CHEBI:456216"/>
        <dbReference type="EC" id="2.7.2.4"/>
    </reaction>
    <physiologicalReaction direction="left-to-right" evidence="25">
        <dbReference type="Rhea" id="RHEA:23777"/>
    </physiologicalReaction>
</comment>
<comment type="pathway">
    <text evidence="6 28">Amino-acid biosynthesis; L-threonine biosynthesis; L-threonine from L-aspartate: step 1/5.</text>
</comment>
<evidence type="ECO:0000256" key="20">
    <source>
        <dbReference type="ARBA" id="ARBA00023053"/>
    </source>
</evidence>
<dbReference type="FunFam" id="3.30.360.10:FF:000006">
    <property type="entry name" value="Bifunctional aspartokinase/homoserine dehydrogenase"/>
    <property type="match status" value="1"/>
</dbReference>
<evidence type="ECO:0000256" key="24">
    <source>
        <dbReference type="ARBA" id="ARBA00044938"/>
    </source>
</evidence>
<evidence type="ECO:0000256" key="14">
    <source>
        <dbReference type="ARBA" id="ARBA00022741"/>
    </source>
</evidence>
<feature type="domain" description="Aspartate/glutamate/uridylate kinase" evidence="29">
    <location>
        <begin position="2"/>
        <end position="284"/>
    </location>
</feature>
<dbReference type="InterPro" id="IPR001048">
    <property type="entry name" value="Asp/Glu/Uridylate_kinase"/>
</dbReference>
<dbReference type="GO" id="GO:0050661">
    <property type="term" value="F:NADP binding"/>
    <property type="evidence" value="ECO:0007669"/>
    <property type="project" value="UniProtKB-UniRule"/>
</dbReference>
<comment type="pathway">
    <text evidence="5 28">Amino-acid biosynthesis; L-methionine biosynthesis via de novo pathway; L-homoserine from L-aspartate: step 3/3.</text>
</comment>
<dbReference type="GO" id="GO:0004412">
    <property type="term" value="F:homoserine dehydrogenase activity"/>
    <property type="evidence" value="ECO:0007669"/>
    <property type="project" value="UniProtKB-UniRule"/>
</dbReference>
<evidence type="ECO:0000256" key="21">
    <source>
        <dbReference type="ARBA" id="ARBA00023154"/>
    </source>
</evidence>
<dbReference type="PIRSF" id="PIRSF000727">
    <property type="entry name" value="ThrA"/>
    <property type="match status" value="1"/>
</dbReference>
<dbReference type="GO" id="GO:0009090">
    <property type="term" value="P:homoserine biosynthetic process"/>
    <property type="evidence" value="ECO:0007669"/>
    <property type="project" value="UniProtKB-ARBA"/>
</dbReference>
<keyword evidence="33" id="KW-1185">Reference proteome</keyword>
<accession>A0A4D6YG36</accession>
<dbReference type="PROSITE" id="PS01042">
    <property type="entry name" value="HOMOSER_DHGENASE"/>
    <property type="match status" value="1"/>
</dbReference>
<comment type="catalytic activity">
    <reaction evidence="27">
        <text>L-homoserine + NAD(+) = L-aspartate 4-semialdehyde + NADH + H(+)</text>
        <dbReference type="Rhea" id="RHEA:15757"/>
        <dbReference type="ChEBI" id="CHEBI:15378"/>
        <dbReference type="ChEBI" id="CHEBI:57476"/>
        <dbReference type="ChEBI" id="CHEBI:57540"/>
        <dbReference type="ChEBI" id="CHEBI:57945"/>
        <dbReference type="ChEBI" id="CHEBI:537519"/>
        <dbReference type="EC" id="1.1.1.3"/>
    </reaction>
    <physiologicalReaction direction="right-to-left" evidence="27">
        <dbReference type="Rhea" id="RHEA:15759"/>
    </physiologicalReaction>
</comment>
<dbReference type="NCBIfam" id="NF006959">
    <property type="entry name" value="PRK09436.1"/>
    <property type="match status" value="1"/>
</dbReference>
<keyword evidence="22" id="KW-0486">Methionine biosynthesis</keyword>
<dbReference type="EC" id="1.1.1.3" evidence="28"/>
<evidence type="ECO:0000256" key="12">
    <source>
        <dbReference type="ARBA" id="ARBA00022697"/>
    </source>
</evidence>
<comment type="pathway">
    <text evidence="4 28">Amino-acid biosynthesis; L-threonine biosynthesis; L-threonine from L-aspartate: step 3/5.</text>
</comment>
<proteinExistence type="inferred from homology"/>
<keyword evidence="16 28" id="KW-0067">ATP-binding</keyword>
<evidence type="ECO:0000256" key="26">
    <source>
        <dbReference type="ARBA" id="ARBA00048841"/>
    </source>
</evidence>
<dbReference type="InterPro" id="IPR001341">
    <property type="entry name" value="Asp_kinase"/>
</dbReference>
<dbReference type="GO" id="GO:0009088">
    <property type="term" value="P:threonine biosynthetic process"/>
    <property type="evidence" value="ECO:0007669"/>
    <property type="project" value="UniProtKB-UniRule"/>
</dbReference>
<keyword evidence="18 28" id="KW-0560">Oxidoreductase</keyword>
<dbReference type="UniPathway" id="UPA00050">
    <property type="reaction ID" value="UER00063"/>
</dbReference>
<evidence type="ECO:0000259" key="30">
    <source>
        <dbReference type="Pfam" id="PF00742"/>
    </source>
</evidence>
<dbReference type="Gene3D" id="3.40.50.720">
    <property type="entry name" value="NAD(P)-binding Rossmann-like Domain"/>
    <property type="match status" value="1"/>
</dbReference>
<dbReference type="InterPro" id="IPR001342">
    <property type="entry name" value="HDH_cat"/>
</dbReference>
<keyword evidence="15 28" id="KW-0418">Kinase</keyword>
<dbReference type="InterPro" id="IPR019811">
    <property type="entry name" value="HDH_CS"/>
</dbReference>
<dbReference type="Gene3D" id="3.30.360.10">
    <property type="entry name" value="Dihydrodipicolinate Reductase, domain 2"/>
    <property type="match status" value="1"/>
</dbReference>
<evidence type="ECO:0000313" key="33">
    <source>
        <dbReference type="Proteomes" id="UP000298603"/>
    </source>
</evidence>
<dbReference type="InterPro" id="IPR005106">
    <property type="entry name" value="Asp/hSer_DH_NAD-bd"/>
</dbReference>
<dbReference type="InterPro" id="IPR018042">
    <property type="entry name" value="Aspartate_kinase_CS"/>
</dbReference>
<feature type="domain" description="Homoserine dehydrogenase catalytic" evidence="30">
    <location>
        <begin position="614"/>
        <end position="811"/>
    </location>
</feature>
<evidence type="ECO:0000259" key="29">
    <source>
        <dbReference type="Pfam" id="PF00696"/>
    </source>
</evidence>
<keyword evidence="19" id="KW-0520">NAD</keyword>
<organism evidence="32 33">
    <name type="scientific">Buchnera aphidicola</name>
    <name type="common">Therioaphis trifolii</name>
    <dbReference type="NCBI Taxonomy" id="1241884"/>
    <lineage>
        <taxon>Bacteria</taxon>
        <taxon>Pseudomonadati</taxon>
        <taxon>Pseudomonadota</taxon>
        <taxon>Gammaproteobacteria</taxon>
        <taxon>Enterobacterales</taxon>
        <taxon>Erwiniaceae</taxon>
        <taxon>Buchnera</taxon>
    </lineage>
</organism>
<evidence type="ECO:0000256" key="16">
    <source>
        <dbReference type="ARBA" id="ARBA00022840"/>
    </source>
</evidence>
<dbReference type="Proteomes" id="UP000298603">
    <property type="component" value="Chromosome"/>
</dbReference>
<evidence type="ECO:0000256" key="10">
    <source>
        <dbReference type="ARBA" id="ARBA00022605"/>
    </source>
</evidence>
<name>A0A4D6YG36_9GAMM</name>
<dbReference type="SUPFAM" id="SSF55021">
    <property type="entry name" value="ACT-like"/>
    <property type="match status" value="1"/>
</dbReference>
<dbReference type="SUPFAM" id="SSF55347">
    <property type="entry name" value="Glyceraldehyde-3-phosphate dehydrogenase-like, C-terminal domain"/>
    <property type="match status" value="1"/>
</dbReference>
<dbReference type="AlphaFoldDB" id="A0A4D6YG36"/>
<keyword evidence="21" id="KW-0457">Lysine biosynthesis</keyword>
<comment type="cofactor">
    <cofactor evidence="1">
        <name>a metal cation</name>
        <dbReference type="ChEBI" id="CHEBI:25213"/>
    </cofactor>
</comment>
<dbReference type="InterPro" id="IPR042199">
    <property type="entry name" value="AsparK_Bifunc_asparK/hSer_DH"/>
</dbReference>
<evidence type="ECO:0000256" key="11">
    <source>
        <dbReference type="ARBA" id="ARBA00022679"/>
    </source>
</evidence>
<dbReference type="Gene3D" id="3.30.2130.10">
    <property type="entry name" value="VC0802-like"/>
    <property type="match status" value="1"/>
</dbReference>
<dbReference type="UniPathway" id="UPA00034">
    <property type="reaction ID" value="UER00015"/>
</dbReference>
<evidence type="ECO:0000256" key="3">
    <source>
        <dbReference type="ARBA" id="ARBA00004986"/>
    </source>
</evidence>
<dbReference type="GO" id="GO:0009089">
    <property type="term" value="P:lysine biosynthetic process via diaminopimelate"/>
    <property type="evidence" value="ECO:0007669"/>
    <property type="project" value="UniProtKB-UniRule"/>
</dbReference>
<dbReference type="GO" id="GO:0009086">
    <property type="term" value="P:methionine biosynthetic process"/>
    <property type="evidence" value="ECO:0007669"/>
    <property type="project" value="UniProtKB-KW"/>
</dbReference>
<evidence type="ECO:0000256" key="19">
    <source>
        <dbReference type="ARBA" id="ARBA00023027"/>
    </source>
</evidence>
<evidence type="ECO:0000256" key="27">
    <source>
        <dbReference type="ARBA" id="ARBA00049031"/>
    </source>
</evidence>
<keyword evidence="17 28" id="KW-0521">NADP</keyword>
<comment type="similarity">
    <text evidence="7 28">In the C-terminal section; belongs to the homoserine dehydrogenase family.</text>
</comment>
<keyword evidence="14 28" id="KW-0547">Nucleotide-binding</keyword>
<dbReference type="PROSITE" id="PS00324">
    <property type="entry name" value="ASPARTOKINASE"/>
    <property type="match status" value="1"/>
</dbReference>
<dbReference type="EMBL" id="CP032996">
    <property type="protein sequence ID" value="QCI27143.1"/>
    <property type="molecule type" value="Genomic_DNA"/>
</dbReference>
<comment type="pathway">
    <text evidence="3 28">Amino-acid biosynthesis; L-methionine biosynthesis via de novo pathway; L-homoserine from L-aspartate: step 1/3.</text>
</comment>
<keyword evidence="10 28" id="KW-0028">Amino-acid biosynthesis</keyword>
<dbReference type="PANTHER" id="PTHR43070">
    <property type="match status" value="1"/>
</dbReference>
<evidence type="ECO:0000256" key="1">
    <source>
        <dbReference type="ARBA" id="ARBA00001920"/>
    </source>
</evidence>
<keyword evidence="20" id="KW-0915">Sodium</keyword>
<comment type="similarity">
    <text evidence="8 28">In the N-terminal section; belongs to the aspartokinase family.</text>
</comment>
<comment type="subunit">
    <text evidence="9 28">Homotetramer.</text>
</comment>
<dbReference type="FunFam" id="3.40.50.720:FF:000083">
    <property type="entry name" value="Bifunctional aspartokinase/homoserine dehydrogenase"/>
    <property type="match status" value="1"/>
</dbReference>
<dbReference type="UniPathway" id="UPA00051">
    <property type="reaction ID" value="UER00462"/>
</dbReference>
<evidence type="ECO:0000256" key="8">
    <source>
        <dbReference type="ARBA" id="ARBA00010046"/>
    </source>
</evidence>
<evidence type="ECO:0000256" key="4">
    <source>
        <dbReference type="ARBA" id="ARBA00005056"/>
    </source>
</evidence>
<dbReference type="InterPro" id="IPR036393">
    <property type="entry name" value="AceGlu_kinase-like_sf"/>
</dbReference>
<dbReference type="NCBIfam" id="TIGR00657">
    <property type="entry name" value="asp_kinases"/>
    <property type="match status" value="1"/>
</dbReference>
<dbReference type="EC" id="2.7.2.4" evidence="28"/>
<evidence type="ECO:0000256" key="7">
    <source>
        <dbReference type="ARBA" id="ARBA00007952"/>
    </source>
</evidence>
<reference evidence="32 33" key="1">
    <citation type="submission" date="2018-10" db="EMBL/GenBank/DDBJ databases">
        <title>Comparative functional genomics of the obligate endosymbiont Buchnera aphidicola.</title>
        <authorList>
            <person name="Chong R.A."/>
        </authorList>
    </citation>
    <scope>NUCLEOTIDE SEQUENCE [LARGE SCALE GENOMIC DNA]</scope>
    <source>
        <strain evidence="32 33">Tma</strain>
    </source>
</reference>
<dbReference type="Gene3D" id="1.20.120.1320">
    <property type="entry name" value="Aspartokinase, catalytic domain"/>
    <property type="match status" value="1"/>
</dbReference>
<dbReference type="InterPro" id="IPR011147">
    <property type="entry name" value="Bifunc_Aspkin/hSer_DH"/>
</dbReference>
<evidence type="ECO:0000256" key="15">
    <source>
        <dbReference type="ARBA" id="ARBA00022777"/>
    </source>
</evidence>
<evidence type="ECO:0000313" key="32">
    <source>
        <dbReference type="EMBL" id="QCI27143.1"/>
    </source>
</evidence>
<sequence>MRILKFGGTSLSNSKKFLEVSKIIEKKFKNDNIAIVLSAPAKITNYLEQINKNITFNKNSKNIFQKIETIFYELSNGINKQQNNFPNNNINKYITNTFDDLKNKIKKIKLLNDNSKKLFSEIISKGEIISIKIMQQLLISKNYLTFYIDPIKNIVTNNDYFESDVNISKTKKNIQKIKIPNKHIILMPGFIAGNKNHELVTLGRNGSDYSAAILAVCLNAKVCEIWTDVDGIYTSDPKIIPTAKLLKSISYQEAIELSSFGAKILHPKTILPLFKSNIKCIIKNTYFPEKTGTIIQNIFEEQSTNIKGITYLNNIVNIVIKINIFKNINFIIEKIFSIFLNFDIQILFHVTSYLENKIYFYIIQKYKDQIKNILKKKLQKELIYDIINIINIDQTLKLINIVGNNINNNINVQKKIFLSLKNTNLNIISTNTTFSKNSFIIITNNNNIHENIKIIHNKLFYKINIIEIFLIGIGGVAKALLKQIQKQSQILKNKNIIFKICSISNSKKMLINLDGINLITWKEQFHTTHKKFCIKKIIKYAKNISLFNPVIIDCTASQEIANFYYDILKNNINIVTPNKKANTNTWKEYANIRNIAIKKNKKFFYETNVSAGLPIIKTLKNLFDSGDELISFEGILSGSLSFIFGKLEEGLSISEATIMAKKLGFTEPNPKDDLSGLDVARKLLILARESGYKLELEDIKIIPILPKYMLKIKDKNTFISELSKLNEYFYNKIKLAKKYKKVLRFIGTIKKGGLCKVELTEVDKKNPLYNVKNGENALIIYSKYYQPIPLVLKGYGAGNNVTAAGIFSDLLQLLP</sequence>
<dbReference type="RefSeq" id="WP_158349408.1">
    <property type="nucleotide sequence ID" value="NZ_CP032996.1"/>
</dbReference>
<feature type="domain" description="Aspartate/homoserine dehydrogenase NAD-binding" evidence="31">
    <location>
        <begin position="472"/>
        <end position="606"/>
    </location>
</feature>
<dbReference type="GO" id="GO:0004072">
    <property type="term" value="F:aspartate kinase activity"/>
    <property type="evidence" value="ECO:0007669"/>
    <property type="project" value="UniProtKB-UniRule"/>
</dbReference>
<evidence type="ECO:0000256" key="18">
    <source>
        <dbReference type="ARBA" id="ARBA00023002"/>
    </source>
</evidence>
<dbReference type="Pfam" id="PF00742">
    <property type="entry name" value="Homoserine_dh"/>
    <property type="match status" value="1"/>
</dbReference>
<dbReference type="GO" id="GO:0046872">
    <property type="term" value="F:metal ion binding"/>
    <property type="evidence" value="ECO:0007669"/>
    <property type="project" value="UniProtKB-KW"/>
</dbReference>
<comment type="catalytic activity">
    <reaction evidence="26">
        <text>L-homoserine + NADP(+) = L-aspartate 4-semialdehyde + NADPH + H(+)</text>
        <dbReference type="Rhea" id="RHEA:15761"/>
        <dbReference type="ChEBI" id="CHEBI:15378"/>
        <dbReference type="ChEBI" id="CHEBI:57476"/>
        <dbReference type="ChEBI" id="CHEBI:57783"/>
        <dbReference type="ChEBI" id="CHEBI:58349"/>
        <dbReference type="ChEBI" id="CHEBI:537519"/>
        <dbReference type="EC" id="1.1.1.3"/>
    </reaction>
    <physiologicalReaction direction="right-to-left" evidence="26">
        <dbReference type="Rhea" id="RHEA:15763"/>
    </physiologicalReaction>
</comment>
<evidence type="ECO:0000256" key="28">
    <source>
        <dbReference type="PIRNR" id="PIRNR000727"/>
    </source>
</evidence>
<protein>
    <recommendedName>
        <fullName evidence="28">Bifunctional aspartokinase/homoserine dehydrogenase</fullName>
    </recommendedName>
    <domain>
        <recommendedName>
            <fullName evidence="28">Aspartokinase</fullName>
            <ecNumber evidence="28">2.7.2.4</ecNumber>
        </recommendedName>
    </domain>
    <domain>
        <recommendedName>
            <fullName evidence="28">Homoserine dehydrogenase</fullName>
            <ecNumber evidence="28">1.1.1.3</ecNumber>
        </recommendedName>
    </domain>
</protein>
<evidence type="ECO:0000256" key="2">
    <source>
        <dbReference type="ARBA" id="ARBA00004766"/>
    </source>
</evidence>
<dbReference type="Pfam" id="PF03447">
    <property type="entry name" value="NAD_binding_3"/>
    <property type="match status" value="1"/>
</dbReference>
<dbReference type="Pfam" id="PF00696">
    <property type="entry name" value="AA_kinase"/>
    <property type="match status" value="1"/>
</dbReference>
<keyword evidence="13" id="KW-0479">Metal-binding</keyword>
<dbReference type="SUPFAM" id="SSF51735">
    <property type="entry name" value="NAD(P)-binding Rossmann-fold domains"/>
    <property type="match status" value="1"/>
</dbReference>
<comment type="function">
    <text evidence="24">Bifunctional aspartate kinase and homoserine dehydrogenase that catalyzes the first and the third steps toward the synthesis of lysine, methionine and threonine from aspartate.</text>
</comment>
<dbReference type="InterPro" id="IPR049638">
    <property type="entry name" value="AK-HD"/>
</dbReference>
<dbReference type="PANTHER" id="PTHR43070:SF3">
    <property type="entry name" value="HOMOSERINE DEHYDROGENASE"/>
    <property type="match status" value="1"/>
</dbReference>
<keyword evidence="12" id="KW-0791">Threonine biosynthesis</keyword>
<evidence type="ECO:0000256" key="25">
    <source>
        <dbReference type="ARBA" id="ARBA00048561"/>
    </source>
</evidence>
<comment type="pathway">
    <text evidence="2 28">Amino-acid biosynthesis; L-lysine biosynthesis via DAP pathway; (S)-tetrahydrodipicolinate from L-aspartate: step 1/4.</text>
</comment>
<gene>
    <name evidence="32" type="ORF">D9V81_00720</name>
</gene>
<evidence type="ECO:0000256" key="5">
    <source>
        <dbReference type="ARBA" id="ARBA00005062"/>
    </source>
</evidence>
<keyword evidence="11 28" id="KW-0808">Transferase</keyword>
<evidence type="ECO:0000256" key="9">
    <source>
        <dbReference type="ARBA" id="ARBA00011881"/>
    </source>
</evidence>
<evidence type="ECO:0000256" key="17">
    <source>
        <dbReference type="ARBA" id="ARBA00022857"/>
    </source>
</evidence>
<evidence type="ECO:0000259" key="31">
    <source>
        <dbReference type="Pfam" id="PF03447"/>
    </source>
</evidence>
<dbReference type="InterPro" id="IPR045865">
    <property type="entry name" value="ACT-like_dom_sf"/>
</dbReference>